<protein>
    <submittedName>
        <fullName evidence="1">Uncharacterized protein</fullName>
    </submittedName>
</protein>
<dbReference type="AlphaFoldDB" id="A0A6P1MKR4"/>
<organism evidence="1 2">
    <name type="scientific">Aminipila terrae</name>
    <dbReference type="NCBI Taxonomy" id="2697030"/>
    <lineage>
        <taxon>Bacteria</taxon>
        <taxon>Bacillati</taxon>
        <taxon>Bacillota</taxon>
        <taxon>Clostridia</taxon>
        <taxon>Peptostreptococcales</taxon>
        <taxon>Anaerovoracaceae</taxon>
        <taxon>Aminipila</taxon>
    </lineage>
</organism>
<reference evidence="1 2" key="1">
    <citation type="submission" date="2020-01" db="EMBL/GenBank/DDBJ databases">
        <title>Genomic analysis of Aminipila sp. CBA3637.</title>
        <authorList>
            <person name="Kim Y.B."/>
            <person name="Roh S.W."/>
        </authorList>
    </citation>
    <scope>NUCLEOTIDE SEQUENCE [LARGE SCALE GENOMIC DNA]</scope>
    <source>
        <strain evidence="1 2">CBA3637</strain>
    </source>
</reference>
<keyword evidence="2" id="KW-1185">Reference proteome</keyword>
<dbReference type="EMBL" id="CP047591">
    <property type="protein sequence ID" value="QHI72638.1"/>
    <property type="molecule type" value="Genomic_DNA"/>
</dbReference>
<name>A0A6P1MKR4_9FIRM</name>
<proteinExistence type="predicted"/>
<accession>A0A6P1MKR4</accession>
<dbReference type="KEGG" id="amic:Ami3637_09715"/>
<sequence>MKKINNFTKICLLFLILFIVALLPVEITSLENKRVIHQVYTADISKEEQNANKSLHIKEKFAIIMKSAGHSVLSTNNLLESAEHESLNEVIKQLELLEKKNVIPPLKVDKDVKIVELKKTTYFDIDEPLNGVNIEELCLKGGNCTIWVSMDMETAAIYRIVISSKEELPEFQEEFNPVLYMDYLGLPLNNISVKGNSSRGWINYTDEMLHFSYEYNQENNYLSFELVTSENIKDSDKYKIKWINKTLLKNDAILIQQ</sequence>
<evidence type="ECO:0000313" key="2">
    <source>
        <dbReference type="Proteomes" id="UP000463883"/>
    </source>
</evidence>
<gene>
    <name evidence="1" type="ORF">Ami3637_09715</name>
</gene>
<dbReference type="Proteomes" id="UP000463883">
    <property type="component" value="Chromosome"/>
</dbReference>
<evidence type="ECO:0000313" key="1">
    <source>
        <dbReference type="EMBL" id="QHI72638.1"/>
    </source>
</evidence>
<dbReference type="RefSeq" id="WP_162362406.1">
    <property type="nucleotide sequence ID" value="NZ_CP047591.1"/>
</dbReference>